<dbReference type="PANTHER" id="PTHR43671">
    <property type="entry name" value="SERINE/THREONINE-PROTEIN KINASE NEK"/>
    <property type="match status" value="1"/>
</dbReference>
<keyword evidence="9" id="KW-1185">Reference proteome</keyword>
<dbReference type="Pfam" id="PF00069">
    <property type="entry name" value="Pkinase"/>
    <property type="match status" value="1"/>
</dbReference>
<keyword evidence="4 8" id="KW-0418">Kinase</keyword>
<dbReference type="EMBL" id="CP035807">
    <property type="protein sequence ID" value="QEN03707.1"/>
    <property type="molecule type" value="Genomic_DNA"/>
</dbReference>
<feature type="transmembrane region" description="Helical" evidence="6">
    <location>
        <begin position="305"/>
        <end position="321"/>
    </location>
</feature>
<keyword evidence="3" id="KW-0547">Nucleotide-binding</keyword>
<keyword evidence="5" id="KW-0067">ATP-binding</keyword>
<dbReference type="InterPro" id="IPR008271">
    <property type="entry name" value="Ser/Thr_kinase_AS"/>
</dbReference>
<dbReference type="GO" id="GO:0005524">
    <property type="term" value="F:ATP binding"/>
    <property type="evidence" value="ECO:0007669"/>
    <property type="project" value="UniProtKB-KW"/>
</dbReference>
<dbReference type="InterPro" id="IPR050660">
    <property type="entry name" value="NEK_Ser/Thr_kinase"/>
</dbReference>
<evidence type="ECO:0000256" key="5">
    <source>
        <dbReference type="ARBA" id="ARBA00022840"/>
    </source>
</evidence>
<dbReference type="Proteomes" id="UP000323824">
    <property type="component" value="Chromosome"/>
</dbReference>
<dbReference type="InterPro" id="IPR000719">
    <property type="entry name" value="Prot_kinase_dom"/>
</dbReference>
<dbReference type="Gene3D" id="1.10.510.10">
    <property type="entry name" value="Transferase(Phosphotransferase) domain 1"/>
    <property type="match status" value="1"/>
</dbReference>
<dbReference type="PROSITE" id="PS00108">
    <property type="entry name" value="PROTEIN_KINASE_ST"/>
    <property type="match status" value="1"/>
</dbReference>
<dbReference type="CDD" id="cd14014">
    <property type="entry name" value="STKc_PknB_like"/>
    <property type="match status" value="1"/>
</dbReference>
<organism evidence="8 9">
    <name type="scientific">Thiospirochaeta perfilievii</name>
    <dbReference type="NCBI Taxonomy" id="252967"/>
    <lineage>
        <taxon>Bacteria</taxon>
        <taxon>Pseudomonadati</taxon>
        <taxon>Spirochaetota</taxon>
        <taxon>Spirochaetia</taxon>
        <taxon>Spirochaetales</taxon>
        <taxon>Spirochaetaceae</taxon>
        <taxon>Thiospirochaeta</taxon>
    </lineage>
</organism>
<reference evidence="8 9" key="1">
    <citation type="submission" date="2019-02" db="EMBL/GenBank/DDBJ databases">
        <authorList>
            <person name="Fomenkov A."/>
            <person name="Dubinina G."/>
            <person name="Grabovich M."/>
            <person name="Vincze T."/>
            <person name="Roberts R.J."/>
        </authorList>
    </citation>
    <scope>NUCLEOTIDE SEQUENCE [LARGE SCALE GENOMIC DNA]</scope>
    <source>
        <strain evidence="8 9">P</strain>
    </source>
</reference>
<name>A0A5C1Q8F5_9SPIO</name>
<dbReference type="RefSeq" id="WP_149566965.1">
    <property type="nucleotide sequence ID" value="NZ_CP035807.1"/>
</dbReference>
<dbReference type="InterPro" id="IPR011009">
    <property type="entry name" value="Kinase-like_dom_sf"/>
</dbReference>
<accession>A0A5C1Q8F5</accession>
<keyword evidence="6" id="KW-1133">Transmembrane helix</keyword>
<dbReference type="KEGG" id="sper:EW093_02985"/>
<evidence type="ECO:0000256" key="4">
    <source>
        <dbReference type="ARBA" id="ARBA00022777"/>
    </source>
</evidence>
<dbReference type="GO" id="GO:0004674">
    <property type="term" value="F:protein serine/threonine kinase activity"/>
    <property type="evidence" value="ECO:0007669"/>
    <property type="project" value="UniProtKB-KW"/>
</dbReference>
<evidence type="ECO:0000313" key="9">
    <source>
        <dbReference type="Proteomes" id="UP000323824"/>
    </source>
</evidence>
<evidence type="ECO:0000256" key="3">
    <source>
        <dbReference type="ARBA" id="ARBA00022741"/>
    </source>
</evidence>
<dbReference type="SUPFAM" id="SSF56112">
    <property type="entry name" value="Protein kinase-like (PK-like)"/>
    <property type="match status" value="1"/>
</dbReference>
<feature type="domain" description="Protein kinase" evidence="7">
    <location>
        <begin position="11"/>
        <end position="272"/>
    </location>
</feature>
<dbReference type="SMART" id="SM00220">
    <property type="entry name" value="S_TKc"/>
    <property type="match status" value="1"/>
</dbReference>
<keyword evidence="6" id="KW-0812">Transmembrane</keyword>
<dbReference type="PANTHER" id="PTHR43671:SF13">
    <property type="entry name" value="SERINE_THREONINE-PROTEIN KINASE NEK2"/>
    <property type="match status" value="1"/>
</dbReference>
<evidence type="ECO:0000313" key="8">
    <source>
        <dbReference type="EMBL" id="QEN03707.1"/>
    </source>
</evidence>
<keyword evidence="6" id="KW-0472">Membrane</keyword>
<dbReference type="OrthoDB" id="9801841at2"/>
<evidence type="ECO:0000256" key="1">
    <source>
        <dbReference type="ARBA" id="ARBA00012513"/>
    </source>
</evidence>
<dbReference type="AlphaFoldDB" id="A0A5C1Q8F5"/>
<proteinExistence type="predicted"/>
<sequence length="617" mass="70968">MAKIPSKIGKYEIEELIASGGMGAVYKAMHPTLNRNVILKKLTLKDDDQIIQRFTREAKIMMDFKSDNIVDVYDHFKERDSYYIVQEYVDGGTLEDLIKSGEYINDDIALYIVLEVAKALRYAHLKGVVHRDIKPANILISKSGDIKLVDFGIAVSDDILDEDLTTVGMTLGTPSYMAPEQFENTKNVDKRADIYSLGVILYEMMTKTKPFPSGLSPSCIARIQKGKYKRVNKINKGVKNITLKLIKGLMHHKQGKRYQDLDKPISIIKKYFRNSDLDQFKNIVSNLLIGRVVELVENKKSKKPLLILILTGIVILLGFYIKDKGVHHLLFQRNSYGAVNIDLKVKKDYYKEIDEIFIKSKLFVESGSRLILIDNSNYSFLPSKESLDEVYNIYETEKIYLPVGFYRLKLMVDGNLFWKNFTVHSINEEEEVKKITLIHTESQPLPFHPQFKIYDQISGEDITSTVTILRRVNNKFEKFKKGDNSLKTGQVHYFQFSQKGYYAKDYILKISHDQTDLKLEAGLYPKPGVLTLQSNVSGIKIKLNDKDSYTIGDRSGEIVKFDKLGVDKRELILNPGSYSINFSYKGNKIEKRFQLKSDNTIDIYVNYNKERRSISFK</sequence>
<dbReference type="PROSITE" id="PS50011">
    <property type="entry name" value="PROTEIN_KINASE_DOM"/>
    <property type="match status" value="1"/>
</dbReference>
<reference evidence="8 9" key="2">
    <citation type="submission" date="2019-09" db="EMBL/GenBank/DDBJ databases">
        <title>Complete Genome Sequence and Methylome Analysis of free living Spirochaetas.</title>
        <authorList>
            <person name="Leshcheva N."/>
            <person name="Mikheeva N."/>
        </authorList>
    </citation>
    <scope>NUCLEOTIDE SEQUENCE [LARGE SCALE GENOMIC DNA]</scope>
    <source>
        <strain evidence="8 9">P</strain>
    </source>
</reference>
<evidence type="ECO:0000256" key="2">
    <source>
        <dbReference type="ARBA" id="ARBA00022679"/>
    </source>
</evidence>
<evidence type="ECO:0000256" key="6">
    <source>
        <dbReference type="SAM" id="Phobius"/>
    </source>
</evidence>
<keyword evidence="2" id="KW-0808">Transferase</keyword>
<evidence type="ECO:0000259" key="7">
    <source>
        <dbReference type="PROSITE" id="PS50011"/>
    </source>
</evidence>
<keyword evidence="8" id="KW-0723">Serine/threonine-protein kinase</keyword>
<gene>
    <name evidence="8" type="ORF">EW093_02985</name>
</gene>
<protein>
    <recommendedName>
        <fullName evidence="1">non-specific serine/threonine protein kinase</fullName>
        <ecNumber evidence="1">2.7.11.1</ecNumber>
    </recommendedName>
</protein>
<dbReference type="EC" id="2.7.11.1" evidence="1"/>